<dbReference type="EMBL" id="LANJ01000011">
    <property type="protein sequence ID" value="KKC39537.1"/>
    <property type="molecule type" value="Genomic_DNA"/>
</dbReference>
<dbReference type="RefSeq" id="WP_156458083.1">
    <property type="nucleotide sequence ID" value="NZ_LANJ01000011.1"/>
</dbReference>
<dbReference type="Proteomes" id="UP000033411">
    <property type="component" value="Unassembled WGS sequence"/>
</dbReference>
<evidence type="ECO:0000313" key="3">
    <source>
        <dbReference type="Proteomes" id="UP000033411"/>
    </source>
</evidence>
<proteinExistence type="predicted"/>
<evidence type="ECO:0000256" key="1">
    <source>
        <dbReference type="SAM" id="MobiDB-lite"/>
    </source>
</evidence>
<comment type="caution">
    <text evidence="2">The sequence shown here is derived from an EMBL/GenBank/DDBJ whole genome shotgun (WGS) entry which is preliminary data.</text>
</comment>
<keyword evidence="3" id="KW-1185">Reference proteome</keyword>
<accession>A0A0F5QEZ2</accession>
<gene>
    <name evidence="2" type="ORF">WH87_04925</name>
</gene>
<feature type="region of interest" description="Disordered" evidence="1">
    <location>
        <begin position="127"/>
        <end position="149"/>
    </location>
</feature>
<evidence type="ECO:0000313" key="2">
    <source>
        <dbReference type="EMBL" id="KKC39537.1"/>
    </source>
</evidence>
<organism evidence="2 3">
    <name type="scientific">Devosia epidermidihirudinis</name>
    <dbReference type="NCBI Taxonomy" id="1293439"/>
    <lineage>
        <taxon>Bacteria</taxon>
        <taxon>Pseudomonadati</taxon>
        <taxon>Pseudomonadota</taxon>
        <taxon>Alphaproteobacteria</taxon>
        <taxon>Hyphomicrobiales</taxon>
        <taxon>Devosiaceae</taxon>
        <taxon>Devosia</taxon>
    </lineage>
</organism>
<reference evidence="2 3" key="1">
    <citation type="submission" date="2015-03" db="EMBL/GenBank/DDBJ databases">
        <authorList>
            <person name="Lepp D."/>
            <person name="Hassan Y.I."/>
            <person name="Li X.-Z."/>
            <person name="Zhou T."/>
        </authorList>
    </citation>
    <scope>NUCLEOTIDE SEQUENCE [LARGE SCALE GENOMIC DNA]</scope>
    <source>
        <strain evidence="2 3">E84</strain>
    </source>
</reference>
<protein>
    <submittedName>
        <fullName evidence="2">Uncharacterized protein</fullName>
    </submittedName>
</protein>
<name>A0A0F5QEZ2_9HYPH</name>
<dbReference type="PATRIC" id="fig|1293439.3.peg.549"/>
<dbReference type="STRING" id="1293439.WH87_04925"/>
<dbReference type="AlphaFoldDB" id="A0A0F5QEZ2"/>
<dbReference type="OrthoDB" id="8372964at2"/>
<sequence>MALPNFGNEVPKVSATTATEYVREMVKLETMSSGTKEAAMRKLSRDYGLTVSQLTHLHKAKAKTCDVSLYARVKAAYLDRCAKVAARLLHTLEIEEASGADAHDQDLVDRLTGILAEVATKRAPLHPGAKVGGFTDADETADQSRDWGH</sequence>